<sequence length="184" mass="19563">MKPARFSHTAPLPVRERSRAAAGYGAGALFAIVVAAALSGATPAQAQINSDPGMMRGDQPGSGQSMVPQQREKQFPVGSSWAAVSLNNKTYAIDGSRPYFTLDNQFQLRGFGGCNTFSATAYPLRGQGFAVSPFAMTRKSCGAQIDAAERAFMLALRMSQKWDVVKGQLLLQGSAGTLRADRSL</sequence>
<dbReference type="InterPro" id="IPR053147">
    <property type="entry name" value="Hsp_HslJ-like"/>
</dbReference>
<comment type="caution">
    <text evidence="3">The sequence shown here is derived from an EMBL/GenBank/DDBJ whole genome shotgun (WGS) entry which is preliminary data.</text>
</comment>
<evidence type="ECO:0000313" key="3">
    <source>
        <dbReference type="EMBL" id="NIJ59527.1"/>
    </source>
</evidence>
<dbReference type="PANTHER" id="PTHR35535:SF1">
    <property type="entry name" value="HEAT SHOCK PROTEIN HSLJ"/>
    <property type="match status" value="1"/>
</dbReference>
<evidence type="ECO:0000256" key="1">
    <source>
        <dbReference type="SAM" id="MobiDB-lite"/>
    </source>
</evidence>
<feature type="region of interest" description="Disordered" evidence="1">
    <location>
        <begin position="46"/>
        <end position="67"/>
    </location>
</feature>
<reference evidence="3 4" key="1">
    <citation type="submission" date="2020-03" db="EMBL/GenBank/DDBJ databases">
        <title>Genomic Encyclopedia of Type Strains, Phase IV (KMG-IV): sequencing the most valuable type-strain genomes for metagenomic binning, comparative biology and taxonomic classification.</title>
        <authorList>
            <person name="Goeker M."/>
        </authorList>
    </citation>
    <scope>NUCLEOTIDE SEQUENCE [LARGE SCALE GENOMIC DNA]</scope>
    <source>
        <strain evidence="3 4">DSM 103870</strain>
    </source>
</reference>
<keyword evidence="3" id="KW-0346">Stress response</keyword>
<keyword evidence="4" id="KW-1185">Reference proteome</keyword>
<dbReference type="InterPro" id="IPR038670">
    <property type="entry name" value="HslJ-like_sf"/>
</dbReference>
<dbReference type="EMBL" id="JAASQI010000009">
    <property type="protein sequence ID" value="NIJ59527.1"/>
    <property type="molecule type" value="Genomic_DNA"/>
</dbReference>
<dbReference type="RefSeq" id="WP_166954958.1">
    <property type="nucleotide sequence ID" value="NZ_JAASQI010000009.1"/>
</dbReference>
<dbReference type="Pfam" id="PF03724">
    <property type="entry name" value="META"/>
    <property type="match status" value="1"/>
</dbReference>
<protein>
    <submittedName>
        <fullName evidence="3">Heat shock protein HslJ</fullName>
    </submittedName>
</protein>
<organism evidence="3 4">
    <name type="scientific">Pseudochelatococcus lubricantis</name>
    <dbReference type="NCBI Taxonomy" id="1538102"/>
    <lineage>
        <taxon>Bacteria</taxon>
        <taxon>Pseudomonadati</taxon>
        <taxon>Pseudomonadota</taxon>
        <taxon>Alphaproteobacteria</taxon>
        <taxon>Hyphomicrobiales</taxon>
        <taxon>Chelatococcaceae</taxon>
        <taxon>Pseudochelatococcus</taxon>
    </lineage>
</organism>
<dbReference type="Gene3D" id="2.40.128.270">
    <property type="match status" value="1"/>
</dbReference>
<dbReference type="PANTHER" id="PTHR35535">
    <property type="entry name" value="HEAT SHOCK PROTEIN HSLJ"/>
    <property type="match status" value="1"/>
</dbReference>
<proteinExistence type="predicted"/>
<dbReference type="Proteomes" id="UP001429580">
    <property type="component" value="Unassembled WGS sequence"/>
</dbReference>
<name>A0ABX0V318_9HYPH</name>
<evidence type="ECO:0000313" key="4">
    <source>
        <dbReference type="Proteomes" id="UP001429580"/>
    </source>
</evidence>
<gene>
    <name evidence="3" type="ORF">FHS82_003385</name>
</gene>
<dbReference type="InterPro" id="IPR005184">
    <property type="entry name" value="DUF306_Meta_HslJ"/>
</dbReference>
<evidence type="ECO:0000259" key="2">
    <source>
        <dbReference type="Pfam" id="PF03724"/>
    </source>
</evidence>
<accession>A0ABX0V318</accession>
<feature type="domain" description="DUF306" evidence="2">
    <location>
        <begin position="78"/>
        <end position="177"/>
    </location>
</feature>